<evidence type="ECO:0000313" key="2">
    <source>
        <dbReference type="Proteomes" id="UP000828390"/>
    </source>
</evidence>
<dbReference type="Proteomes" id="UP000828390">
    <property type="component" value="Unassembled WGS sequence"/>
</dbReference>
<sequence length="111" mass="12577">MHRLLRDNNYLFKGEHLSIDIELAKQQHHTPFDSQPEVNQNSNSAFNNIREASISAQLLILSCLVSRGKDVVDKNKLNTQKESTSIGIELAQQQYQSSMQDIQSKTTLPLP</sequence>
<gene>
    <name evidence="1" type="ORF">DPMN_035328</name>
</gene>
<protein>
    <submittedName>
        <fullName evidence="1">Uncharacterized protein</fullName>
    </submittedName>
</protein>
<organism evidence="1 2">
    <name type="scientific">Dreissena polymorpha</name>
    <name type="common">Zebra mussel</name>
    <name type="synonym">Mytilus polymorpha</name>
    <dbReference type="NCBI Taxonomy" id="45954"/>
    <lineage>
        <taxon>Eukaryota</taxon>
        <taxon>Metazoa</taxon>
        <taxon>Spiralia</taxon>
        <taxon>Lophotrochozoa</taxon>
        <taxon>Mollusca</taxon>
        <taxon>Bivalvia</taxon>
        <taxon>Autobranchia</taxon>
        <taxon>Heteroconchia</taxon>
        <taxon>Euheterodonta</taxon>
        <taxon>Imparidentia</taxon>
        <taxon>Neoheterodontei</taxon>
        <taxon>Myida</taxon>
        <taxon>Dreissenoidea</taxon>
        <taxon>Dreissenidae</taxon>
        <taxon>Dreissena</taxon>
    </lineage>
</organism>
<comment type="caution">
    <text evidence="1">The sequence shown here is derived from an EMBL/GenBank/DDBJ whole genome shotgun (WGS) entry which is preliminary data.</text>
</comment>
<evidence type="ECO:0000313" key="1">
    <source>
        <dbReference type="EMBL" id="KAH3872114.1"/>
    </source>
</evidence>
<reference evidence="1" key="2">
    <citation type="submission" date="2020-11" db="EMBL/GenBank/DDBJ databases">
        <authorList>
            <person name="McCartney M.A."/>
            <person name="Auch B."/>
            <person name="Kono T."/>
            <person name="Mallez S."/>
            <person name="Becker A."/>
            <person name="Gohl D.M."/>
            <person name="Silverstein K.A.T."/>
            <person name="Koren S."/>
            <person name="Bechman K.B."/>
            <person name="Herman A."/>
            <person name="Abrahante J.E."/>
            <person name="Garbe J."/>
        </authorList>
    </citation>
    <scope>NUCLEOTIDE SEQUENCE</scope>
    <source>
        <strain evidence="1">Duluth1</strain>
        <tissue evidence="1">Whole animal</tissue>
    </source>
</reference>
<keyword evidence="2" id="KW-1185">Reference proteome</keyword>
<name>A0A9D4RKX0_DREPO</name>
<proteinExistence type="predicted"/>
<dbReference type="EMBL" id="JAIWYP010000002">
    <property type="protein sequence ID" value="KAH3872114.1"/>
    <property type="molecule type" value="Genomic_DNA"/>
</dbReference>
<accession>A0A9D4RKX0</accession>
<reference evidence="1" key="1">
    <citation type="journal article" date="2019" name="bioRxiv">
        <title>The Genome of the Zebra Mussel, Dreissena polymorpha: A Resource for Invasive Species Research.</title>
        <authorList>
            <person name="McCartney M.A."/>
            <person name="Auch B."/>
            <person name="Kono T."/>
            <person name="Mallez S."/>
            <person name="Zhang Y."/>
            <person name="Obille A."/>
            <person name="Becker A."/>
            <person name="Abrahante J.E."/>
            <person name="Garbe J."/>
            <person name="Badalamenti J.P."/>
            <person name="Herman A."/>
            <person name="Mangelson H."/>
            <person name="Liachko I."/>
            <person name="Sullivan S."/>
            <person name="Sone E.D."/>
            <person name="Koren S."/>
            <person name="Silverstein K.A.T."/>
            <person name="Beckman K.B."/>
            <person name="Gohl D.M."/>
        </authorList>
    </citation>
    <scope>NUCLEOTIDE SEQUENCE</scope>
    <source>
        <strain evidence="1">Duluth1</strain>
        <tissue evidence="1">Whole animal</tissue>
    </source>
</reference>
<dbReference type="AlphaFoldDB" id="A0A9D4RKX0"/>